<dbReference type="Proteomes" id="UP000009215">
    <property type="component" value="Chromosome"/>
</dbReference>
<dbReference type="KEGG" id="sdc:SDSE_0820"/>
<dbReference type="EMBL" id="HE858529">
    <property type="protein sequence ID" value="CCI62317.1"/>
    <property type="molecule type" value="Genomic_DNA"/>
</dbReference>
<name>A0AB33R5S0_STREQ</name>
<organism evidence="1 2">
    <name type="scientific">Streptococcus dysgalactiae subsp. equisimilis AC-2713</name>
    <dbReference type="NCBI Taxonomy" id="759913"/>
    <lineage>
        <taxon>Bacteria</taxon>
        <taxon>Bacillati</taxon>
        <taxon>Bacillota</taxon>
        <taxon>Bacilli</taxon>
        <taxon>Lactobacillales</taxon>
        <taxon>Streptococcaceae</taxon>
        <taxon>Streptococcus</taxon>
    </lineage>
</organism>
<evidence type="ECO:0000313" key="1">
    <source>
        <dbReference type="EMBL" id="CCI62317.1"/>
    </source>
</evidence>
<evidence type="ECO:0008006" key="3">
    <source>
        <dbReference type="Google" id="ProtNLM"/>
    </source>
</evidence>
<dbReference type="AlphaFoldDB" id="A0AB33R5S0"/>
<proteinExistence type="predicted"/>
<protein>
    <recommendedName>
        <fullName evidence="3">Transposase</fullName>
    </recommendedName>
</protein>
<reference evidence="1 2" key="1">
    <citation type="submission" date="2012-05" db="EMBL/GenBank/DDBJ databases">
        <title>Complete genome sequence of a Streptococcus dysgalactiae subsp. equisimilis strain possessing Lancefield's group A antigen.</title>
        <authorList>
            <person name="Luetticken R."/>
            <person name="Bruellhoff K."/>
            <person name="Van der Linden M."/>
            <person name="Peltroche-Llacsahuanga H."/>
            <person name="Blom J."/>
            <person name="Weber-Lehmann J."/>
            <person name="Ferretti J.J."/>
            <person name="McShan W.M."/>
        </authorList>
    </citation>
    <scope>NUCLEOTIDE SEQUENCE [LARGE SCALE GENOMIC DNA]</scope>
    <source>
        <strain evidence="1 2">AC-2713</strain>
    </source>
</reference>
<gene>
    <name evidence="1" type="ORF">SDSE_0820</name>
</gene>
<accession>A0AB33R5S0</accession>
<evidence type="ECO:0000313" key="2">
    <source>
        <dbReference type="Proteomes" id="UP000009215"/>
    </source>
</evidence>
<sequence>MKSTVYLMSRTQVTYVQHLGQYFPDFILAIL</sequence>